<dbReference type="InterPro" id="IPR011323">
    <property type="entry name" value="Mss4/transl-control_tumour"/>
</dbReference>
<gene>
    <name evidence="4" type="ORF">Ocin01_05845</name>
</gene>
<evidence type="ECO:0000256" key="2">
    <source>
        <dbReference type="PROSITE-ProRule" id="PRU01133"/>
    </source>
</evidence>
<reference evidence="4 5" key="1">
    <citation type="journal article" date="2016" name="Genome Biol. Evol.">
        <title>Gene Family Evolution Reflects Adaptation to Soil Environmental Stressors in the Genome of the Collembolan Orchesella cincta.</title>
        <authorList>
            <person name="Faddeeva-Vakhrusheva A."/>
            <person name="Derks M.F."/>
            <person name="Anvar S.Y."/>
            <person name="Agamennone V."/>
            <person name="Suring W."/>
            <person name="Smit S."/>
            <person name="van Straalen N.M."/>
            <person name="Roelofs D."/>
        </authorList>
    </citation>
    <scope>NUCLEOTIDE SEQUENCE [LARGE SCALE GENOMIC DNA]</scope>
    <source>
        <tissue evidence="4">Mixed pool</tissue>
    </source>
</reference>
<sequence>MLVLLGHIDSGSKRNLIAHNYRTILLNPAPYPILRYRSTLVSPGMVSYAQQPLILGDPYNYRSLLMPTVLYSGVNTAPTTLDLRYDQFCDCPIFKDVFTDDEIFSNAHKIQLVDEVMYEVHGKFVTRKNGVIHTDDASLSSEETDWGTYQEIDIVLNHHLEQTFFEKKGYTAYLKDYMNKVVERLQKESPDQVDVFKTNITKVLKGILDRFEDLEFYTGKSMDLGALVAVVEYKEVDGEHIPVLYAFKHGLYEEIKK</sequence>
<comment type="caution">
    <text evidence="4">The sequence shown here is derived from an EMBL/GenBank/DDBJ whole genome shotgun (WGS) entry which is preliminary data.</text>
</comment>
<dbReference type="OMA" id="EECTNDY"/>
<evidence type="ECO:0000256" key="1">
    <source>
        <dbReference type="ARBA" id="ARBA00014759"/>
    </source>
</evidence>
<dbReference type="InterPro" id="IPR011057">
    <property type="entry name" value="Mss4-like_sf"/>
</dbReference>
<dbReference type="PROSITE" id="PS51797">
    <property type="entry name" value="TCTP_3"/>
    <property type="match status" value="1"/>
</dbReference>
<dbReference type="AlphaFoldDB" id="A0A1D2N6E4"/>
<accession>A0A1D2N6E4</accession>
<dbReference type="PANTHER" id="PTHR11991">
    <property type="entry name" value="TRANSLATIONALLY CONTROLLED TUMOR PROTEIN-RELATED"/>
    <property type="match status" value="1"/>
</dbReference>
<dbReference type="EMBL" id="LJIJ01000184">
    <property type="protein sequence ID" value="ODN00839.1"/>
    <property type="molecule type" value="Genomic_DNA"/>
</dbReference>
<protein>
    <recommendedName>
        <fullName evidence="1">Translationally-controlled tumor protein homolog</fullName>
    </recommendedName>
</protein>
<organism evidence="4 5">
    <name type="scientific">Orchesella cincta</name>
    <name type="common">Springtail</name>
    <name type="synonym">Podura cincta</name>
    <dbReference type="NCBI Taxonomy" id="48709"/>
    <lineage>
        <taxon>Eukaryota</taxon>
        <taxon>Metazoa</taxon>
        <taxon>Ecdysozoa</taxon>
        <taxon>Arthropoda</taxon>
        <taxon>Hexapoda</taxon>
        <taxon>Collembola</taxon>
        <taxon>Entomobryomorpha</taxon>
        <taxon>Entomobryoidea</taxon>
        <taxon>Orchesellidae</taxon>
        <taxon>Orchesellinae</taxon>
        <taxon>Orchesella</taxon>
    </lineage>
</organism>
<evidence type="ECO:0000313" key="5">
    <source>
        <dbReference type="Proteomes" id="UP000094527"/>
    </source>
</evidence>
<dbReference type="SUPFAM" id="SSF51316">
    <property type="entry name" value="Mss4-like"/>
    <property type="match status" value="1"/>
</dbReference>
<dbReference type="Pfam" id="PF00838">
    <property type="entry name" value="TCTP"/>
    <property type="match status" value="1"/>
</dbReference>
<dbReference type="OrthoDB" id="10248936at2759"/>
<dbReference type="GO" id="GO:0005509">
    <property type="term" value="F:calcium ion binding"/>
    <property type="evidence" value="ECO:0007669"/>
    <property type="project" value="TreeGrafter"/>
</dbReference>
<dbReference type="InterPro" id="IPR034737">
    <property type="entry name" value="TCTP"/>
</dbReference>
<dbReference type="InterPro" id="IPR018105">
    <property type="entry name" value="Translational_control_tumour_p"/>
</dbReference>
<feature type="domain" description="TCTP" evidence="3">
    <location>
        <begin position="91"/>
        <end position="256"/>
    </location>
</feature>
<name>A0A1D2N6E4_ORCCI</name>
<dbReference type="GO" id="GO:0005737">
    <property type="term" value="C:cytoplasm"/>
    <property type="evidence" value="ECO:0007669"/>
    <property type="project" value="TreeGrafter"/>
</dbReference>
<evidence type="ECO:0000259" key="3">
    <source>
        <dbReference type="PROSITE" id="PS51797"/>
    </source>
</evidence>
<keyword evidence="5" id="KW-1185">Reference proteome</keyword>
<evidence type="ECO:0000313" key="4">
    <source>
        <dbReference type="EMBL" id="ODN00839.1"/>
    </source>
</evidence>
<dbReference type="PANTHER" id="PTHR11991:SF0">
    <property type="entry name" value="TRANSLATIONALLY-CONTROLLED TUMOR PROTEIN"/>
    <property type="match status" value="1"/>
</dbReference>
<comment type="similarity">
    <text evidence="2">Belongs to the TCTP family.</text>
</comment>
<dbReference type="Gene3D" id="2.170.150.10">
    <property type="entry name" value="Metal Binding Protein, Guanine Nucleotide Exchange Factor, Chain A"/>
    <property type="match status" value="1"/>
</dbReference>
<proteinExistence type="inferred from homology"/>
<dbReference type="Proteomes" id="UP000094527">
    <property type="component" value="Unassembled WGS sequence"/>
</dbReference>
<dbReference type="STRING" id="48709.A0A1D2N6E4"/>
<dbReference type="PRINTS" id="PR01653">
    <property type="entry name" value="TCTPROTEIN"/>
</dbReference>